<comment type="caution">
    <text evidence="3">The sequence shown here is derived from an EMBL/GenBank/DDBJ whole genome shotgun (WGS) entry which is preliminary data.</text>
</comment>
<keyword evidence="4" id="KW-1185">Reference proteome</keyword>
<feature type="domain" description="DSBA-like thioredoxin" evidence="2">
    <location>
        <begin position="20"/>
        <end position="209"/>
    </location>
</feature>
<accession>A0ABN2NEY4</accession>
<dbReference type="Proteomes" id="UP001501094">
    <property type="component" value="Unassembled WGS sequence"/>
</dbReference>
<dbReference type="PANTHER" id="PTHR42943:SF2">
    <property type="entry name" value="GLUTATHIONE S-TRANSFERASE KAPPA 1"/>
    <property type="match status" value="1"/>
</dbReference>
<reference evidence="3 4" key="1">
    <citation type="journal article" date="2019" name="Int. J. Syst. Evol. Microbiol.">
        <title>The Global Catalogue of Microorganisms (GCM) 10K type strain sequencing project: providing services to taxonomists for standard genome sequencing and annotation.</title>
        <authorList>
            <consortium name="The Broad Institute Genomics Platform"/>
            <consortium name="The Broad Institute Genome Sequencing Center for Infectious Disease"/>
            <person name="Wu L."/>
            <person name="Ma J."/>
        </authorList>
    </citation>
    <scope>NUCLEOTIDE SEQUENCE [LARGE SCALE GENOMIC DNA]</scope>
    <source>
        <strain evidence="3 4">JCM 14326</strain>
    </source>
</reference>
<evidence type="ECO:0000313" key="4">
    <source>
        <dbReference type="Proteomes" id="UP001501094"/>
    </source>
</evidence>
<proteinExistence type="predicted"/>
<name>A0ABN2NEY4_9MICO</name>
<feature type="region of interest" description="Disordered" evidence="1">
    <location>
        <begin position="219"/>
        <end position="244"/>
    </location>
</feature>
<organism evidence="3 4">
    <name type="scientific">Myceligenerans crystallogenes</name>
    <dbReference type="NCBI Taxonomy" id="316335"/>
    <lineage>
        <taxon>Bacteria</taxon>
        <taxon>Bacillati</taxon>
        <taxon>Actinomycetota</taxon>
        <taxon>Actinomycetes</taxon>
        <taxon>Micrococcales</taxon>
        <taxon>Promicromonosporaceae</taxon>
        <taxon>Myceligenerans</taxon>
    </lineage>
</organism>
<gene>
    <name evidence="3" type="ORF">GCM10009751_25620</name>
</gene>
<evidence type="ECO:0000313" key="3">
    <source>
        <dbReference type="EMBL" id="GAA1866345.1"/>
    </source>
</evidence>
<dbReference type="Gene3D" id="3.40.30.10">
    <property type="entry name" value="Glutaredoxin"/>
    <property type="match status" value="1"/>
</dbReference>
<evidence type="ECO:0000256" key="1">
    <source>
        <dbReference type="SAM" id="MobiDB-lite"/>
    </source>
</evidence>
<dbReference type="Pfam" id="PF01323">
    <property type="entry name" value="DSBA"/>
    <property type="match status" value="1"/>
</dbReference>
<dbReference type="InterPro" id="IPR001853">
    <property type="entry name" value="DSBA-like_thioredoxin_dom"/>
</dbReference>
<evidence type="ECO:0000259" key="2">
    <source>
        <dbReference type="Pfam" id="PF01323"/>
    </source>
</evidence>
<dbReference type="InterPro" id="IPR051924">
    <property type="entry name" value="GST_Kappa/NadH"/>
</dbReference>
<feature type="compositionally biased region" description="Gly residues" evidence="1">
    <location>
        <begin position="234"/>
        <end position="244"/>
    </location>
</feature>
<protein>
    <recommendedName>
        <fullName evidence="2">DSBA-like thioredoxin domain-containing protein</fullName>
    </recommendedName>
</protein>
<dbReference type="SUPFAM" id="SSF52833">
    <property type="entry name" value="Thioredoxin-like"/>
    <property type="match status" value="1"/>
</dbReference>
<dbReference type="EMBL" id="BAAANL010000005">
    <property type="protein sequence ID" value="GAA1866345.1"/>
    <property type="molecule type" value="Genomic_DNA"/>
</dbReference>
<dbReference type="PANTHER" id="PTHR42943">
    <property type="entry name" value="GLUTATHIONE S-TRANSFERASE KAPPA"/>
    <property type="match status" value="1"/>
</dbReference>
<sequence>MSTPRTAGTTNSTGKPTIWYLSLRSPYSWLAIRLAQKRWPELWADAELRVFFEPGEAMATEVAERRIDFPYVAMSRAKHLYILRDVRRIAGGLGLTPTWPVERDPQWDVPSLAVVAALRADAVSGRELALDLTAARWERGEDILDRAVVADSARRAGLDPALADAVDDPQVRAWGGEALEQVQRHGVFGVPMIVVGREPYWGVDRLPLAAAAHEKAEPPPVEDYLGSAVREPDLGGGDHAGGCG</sequence>
<dbReference type="RefSeq" id="WP_344103434.1">
    <property type="nucleotide sequence ID" value="NZ_BAAANL010000005.1"/>
</dbReference>
<dbReference type="InterPro" id="IPR036249">
    <property type="entry name" value="Thioredoxin-like_sf"/>
</dbReference>